<sequence length="286" mass="32439">MQEHGFKVYYKNIKIKETKLNAYNKTGKLLKEMPAVVSFTYRHSFEKNFEATLDTIKNLGITNIEFSNLFKQKADIIRKMLDERGMECTSFGVSYDDIVKNIDAVGKNAKTLGASFVRVAWIPHDKTNLTIDITKQAVIDFNAAGKILKEKYGLIFCYHNHGFDMQTYNNQTFFDYIMTNTNPEYVSFELDILWAFHAGSDPVALMKKYGSRFKLMHVKDLRNGIVGNLTGATPVENDVAVGSGQINIPAVIKEAQNIGIKYFYIEDESKAVNLQVPVSLAFLKKL</sequence>
<evidence type="ECO:0000259" key="1">
    <source>
        <dbReference type="Pfam" id="PF01261"/>
    </source>
</evidence>
<protein>
    <submittedName>
        <fullName evidence="2">Sugar phosphate isomerase</fullName>
    </submittedName>
</protein>
<dbReference type="InterPro" id="IPR013022">
    <property type="entry name" value="Xyl_isomerase-like_TIM-brl"/>
</dbReference>
<dbReference type="InterPro" id="IPR050312">
    <property type="entry name" value="IolE/XylAMocC-like"/>
</dbReference>
<proteinExistence type="predicted"/>
<organism evidence="2 3">
    <name type="scientific">Pedobacter psychrophilus</name>
    <dbReference type="NCBI Taxonomy" id="1826909"/>
    <lineage>
        <taxon>Bacteria</taxon>
        <taxon>Pseudomonadati</taxon>
        <taxon>Bacteroidota</taxon>
        <taxon>Sphingobacteriia</taxon>
        <taxon>Sphingobacteriales</taxon>
        <taxon>Sphingobacteriaceae</taxon>
        <taxon>Pedobacter</taxon>
    </lineage>
</organism>
<dbReference type="SUPFAM" id="SSF51658">
    <property type="entry name" value="Xylose isomerase-like"/>
    <property type="match status" value="1"/>
</dbReference>
<gene>
    <name evidence="2" type="ORF">A5893_04775</name>
</gene>
<dbReference type="EMBL" id="LWHJ01000022">
    <property type="protein sequence ID" value="OAQ40856.1"/>
    <property type="molecule type" value="Genomic_DNA"/>
</dbReference>
<dbReference type="InterPro" id="IPR036237">
    <property type="entry name" value="Xyl_isomerase-like_sf"/>
</dbReference>
<dbReference type="PANTHER" id="PTHR12110">
    <property type="entry name" value="HYDROXYPYRUVATE ISOMERASE"/>
    <property type="match status" value="1"/>
</dbReference>
<dbReference type="PANTHER" id="PTHR12110:SF41">
    <property type="entry name" value="INOSOSE DEHYDRATASE"/>
    <property type="match status" value="1"/>
</dbReference>
<evidence type="ECO:0000313" key="2">
    <source>
        <dbReference type="EMBL" id="OAQ40856.1"/>
    </source>
</evidence>
<keyword evidence="2" id="KW-0413">Isomerase</keyword>
<reference evidence="2 3" key="1">
    <citation type="submission" date="2016-04" db="EMBL/GenBank/DDBJ databases">
        <authorList>
            <person name="Evans L.H."/>
            <person name="Alamgir A."/>
            <person name="Owens N."/>
            <person name="Weber N.D."/>
            <person name="Virtaneva K."/>
            <person name="Barbian K."/>
            <person name="Babar A."/>
            <person name="Rosenke K."/>
        </authorList>
    </citation>
    <scope>NUCLEOTIDE SEQUENCE [LARGE SCALE GENOMIC DNA]</scope>
    <source>
        <strain evidence="2 3">CCM 8644</strain>
    </source>
</reference>
<reference evidence="2 3" key="2">
    <citation type="submission" date="2016-06" db="EMBL/GenBank/DDBJ databases">
        <title>Pedobacter psychrophilus sp. nov., isolated from Antarctic fragmentary rock.</title>
        <authorList>
            <person name="Svec P."/>
        </authorList>
    </citation>
    <scope>NUCLEOTIDE SEQUENCE [LARGE SCALE GENOMIC DNA]</scope>
    <source>
        <strain evidence="2 3">CCM 8644</strain>
    </source>
</reference>
<name>A0A179DIF9_9SPHI</name>
<feature type="domain" description="Xylose isomerase-like TIM barrel" evidence="1">
    <location>
        <begin position="54"/>
        <end position="285"/>
    </location>
</feature>
<accession>A0A179DIF9</accession>
<comment type="caution">
    <text evidence="2">The sequence shown here is derived from an EMBL/GenBank/DDBJ whole genome shotgun (WGS) entry which is preliminary data.</text>
</comment>
<dbReference type="Pfam" id="PF01261">
    <property type="entry name" value="AP_endonuc_2"/>
    <property type="match status" value="1"/>
</dbReference>
<dbReference type="Gene3D" id="3.20.20.150">
    <property type="entry name" value="Divalent-metal-dependent TIM barrel enzymes"/>
    <property type="match status" value="1"/>
</dbReference>
<evidence type="ECO:0000313" key="3">
    <source>
        <dbReference type="Proteomes" id="UP000078459"/>
    </source>
</evidence>
<dbReference type="Proteomes" id="UP000078459">
    <property type="component" value="Unassembled WGS sequence"/>
</dbReference>
<keyword evidence="3" id="KW-1185">Reference proteome</keyword>
<dbReference type="AlphaFoldDB" id="A0A179DIF9"/>
<dbReference type="STRING" id="1826909.A5893_04775"/>
<dbReference type="GO" id="GO:0016853">
    <property type="term" value="F:isomerase activity"/>
    <property type="evidence" value="ECO:0007669"/>
    <property type="project" value="UniProtKB-KW"/>
</dbReference>